<proteinExistence type="predicted"/>
<protein>
    <submittedName>
        <fullName evidence="1">Uncharacterized protein</fullName>
    </submittedName>
</protein>
<dbReference type="AlphaFoldDB" id="A0A434A2L7"/>
<sequence length="190" mass="20979">MNTENLNEKTNSELSYILEYCPDSEIKTSAGKALAEKNPTNSELSYILRWCPDSEIKTSAWKALAEKNPTNSELSYILEYCPDSEIKTSAWKALAENVGIINPVDEKALIKKIAIAVVSRPGSLKMDSWHCGTSHCLAGHACVENEEAMRIEKEHSTEIAGAAVIPSYAHLFYSDDDTVLAILKEIANQD</sequence>
<reference evidence="2" key="1">
    <citation type="journal article" date="2019" name="Syst. Appl. Microbiol.">
        <title>Flavobacterium circumlabens sp. nov. and Flavobacterium cupreum sp. nov., two psychrotrophic species isolated from Antarctic environmental samples.</title>
        <authorList>
            <person name="Kralova S."/>
            <person name="Busse H.-J."/>
            <person name="Svec P."/>
            <person name="Maslanova I."/>
            <person name="Stankova E."/>
            <person name="Bartak M."/>
            <person name="Sedlacek I."/>
        </authorList>
    </citation>
    <scope>NUCLEOTIDE SEQUENCE [LARGE SCALE GENOMIC DNA]</scope>
    <source>
        <strain evidence="2">CCM 8825</strain>
    </source>
</reference>
<evidence type="ECO:0000313" key="1">
    <source>
        <dbReference type="EMBL" id="RUT68650.1"/>
    </source>
</evidence>
<name>A0A434A2L7_9FLAO</name>
<organism evidence="1 2">
    <name type="scientific">Flavobacterium cupreum</name>
    <dbReference type="NCBI Taxonomy" id="2133766"/>
    <lineage>
        <taxon>Bacteria</taxon>
        <taxon>Pseudomonadati</taxon>
        <taxon>Bacteroidota</taxon>
        <taxon>Flavobacteriia</taxon>
        <taxon>Flavobacteriales</taxon>
        <taxon>Flavobacteriaceae</taxon>
        <taxon>Flavobacterium</taxon>
    </lineage>
</organism>
<dbReference type="RefSeq" id="WP_127340092.1">
    <property type="nucleotide sequence ID" value="NZ_QWDM01000015.1"/>
</dbReference>
<dbReference type="OrthoDB" id="1493597at2"/>
<evidence type="ECO:0000313" key="2">
    <source>
        <dbReference type="Proteomes" id="UP000288102"/>
    </source>
</evidence>
<dbReference type="Proteomes" id="UP000288102">
    <property type="component" value="Unassembled WGS sequence"/>
</dbReference>
<dbReference type="EMBL" id="QWDM01000015">
    <property type="protein sequence ID" value="RUT68650.1"/>
    <property type="molecule type" value="Genomic_DNA"/>
</dbReference>
<comment type="caution">
    <text evidence="1">The sequence shown here is derived from an EMBL/GenBank/DDBJ whole genome shotgun (WGS) entry which is preliminary data.</text>
</comment>
<accession>A0A434A2L7</accession>
<keyword evidence="2" id="KW-1185">Reference proteome</keyword>
<gene>
    <name evidence="1" type="ORF">D0817_20025</name>
</gene>